<dbReference type="KEGG" id="ovi:T265_03297"/>
<feature type="chain" id="PRO_5001704350" description="Secreted protein" evidence="2">
    <location>
        <begin position="18"/>
        <end position="94"/>
    </location>
</feature>
<reference evidence="3 4" key="1">
    <citation type="submission" date="2013-11" db="EMBL/GenBank/DDBJ databases">
        <title>Opisthorchis viverrini - life in the bile duct.</title>
        <authorList>
            <person name="Young N.D."/>
            <person name="Nagarajan N."/>
            <person name="Lin S.J."/>
            <person name="Korhonen P.K."/>
            <person name="Jex A.R."/>
            <person name="Hall R.S."/>
            <person name="Safavi-Hemami H."/>
            <person name="Kaewkong W."/>
            <person name="Bertrand D."/>
            <person name="Gao S."/>
            <person name="Seet Q."/>
            <person name="Wongkham S."/>
            <person name="Teh B.T."/>
            <person name="Wongkham C."/>
            <person name="Intapan P.M."/>
            <person name="Maleewong W."/>
            <person name="Yang X."/>
            <person name="Hu M."/>
            <person name="Wang Z."/>
            <person name="Hofmann A."/>
            <person name="Sternberg P.W."/>
            <person name="Tan P."/>
            <person name="Wang J."/>
            <person name="Gasser R.B."/>
        </authorList>
    </citation>
    <scope>NUCLEOTIDE SEQUENCE [LARGE SCALE GENOMIC DNA]</scope>
</reference>
<evidence type="ECO:0000313" key="4">
    <source>
        <dbReference type="Proteomes" id="UP000054324"/>
    </source>
</evidence>
<protein>
    <recommendedName>
        <fullName evidence="5">Secreted protein</fullName>
    </recommendedName>
</protein>
<dbReference type="EMBL" id="KL596664">
    <property type="protein sequence ID" value="KER30242.1"/>
    <property type="molecule type" value="Genomic_DNA"/>
</dbReference>
<dbReference type="AlphaFoldDB" id="A0A074ZWH9"/>
<evidence type="ECO:0000256" key="1">
    <source>
        <dbReference type="SAM" id="MobiDB-lite"/>
    </source>
</evidence>
<feature type="signal peptide" evidence="2">
    <location>
        <begin position="1"/>
        <end position="17"/>
    </location>
</feature>
<name>A0A074ZWH9_OPIVI</name>
<evidence type="ECO:0000256" key="2">
    <source>
        <dbReference type="SAM" id="SignalP"/>
    </source>
</evidence>
<keyword evidence="2" id="KW-0732">Signal</keyword>
<evidence type="ECO:0008006" key="5">
    <source>
        <dbReference type="Google" id="ProtNLM"/>
    </source>
</evidence>
<feature type="region of interest" description="Disordered" evidence="1">
    <location>
        <begin position="50"/>
        <end position="70"/>
    </location>
</feature>
<keyword evidence="4" id="KW-1185">Reference proteome</keyword>
<dbReference type="CTD" id="20317484"/>
<gene>
    <name evidence="3" type="ORF">T265_03297</name>
</gene>
<evidence type="ECO:0000313" key="3">
    <source>
        <dbReference type="EMBL" id="KER30242.1"/>
    </source>
</evidence>
<dbReference type="Proteomes" id="UP000054324">
    <property type="component" value="Unassembled WGS sequence"/>
</dbReference>
<dbReference type="GeneID" id="20317484"/>
<sequence>MLTCLTLFTYIVLTVFASAPPTHPSPLLAFAVCLAPTLSRALTEATQCSIDETEERKNKSGSSPMGVGLSVKRMLKRNRLSGQAGKLIAIYPSS</sequence>
<organism evidence="3 4">
    <name type="scientific">Opisthorchis viverrini</name>
    <name type="common">Southeast Asian liver fluke</name>
    <dbReference type="NCBI Taxonomy" id="6198"/>
    <lineage>
        <taxon>Eukaryota</taxon>
        <taxon>Metazoa</taxon>
        <taxon>Spiralia</taxon>
        <taxon>Lophotrochozoa</taxon>
        <taxon>Platyhelminthes</taxon>
        <taxon>Trematoda</taxon>
        <taxon>Digenea</taxon>
        <taxon>Opisthorchiida</taxon>
        <taxon>Opisthorchiata</taxon>
        <taxon>Opisthorchiidae</taxon>
        <taxon>Opisthorchis</taxon>
    </lineage>
</organism>
<dbReference type="RefSeq" id="XP_009166007.1">
    <property type="nucleotide sequence ID" value="XM_009167743.1"/>
</dbReference>
<proteinExistence type="predicted"/>
<accession>A0A074ZWH9</accession>